<dbReference type="EMBL" id="HG807892">
    <property type="protein sequence ID" value="CDW61111.1"/>
    <property type="molecule type" value="Genomic_DNA"/>
</dbReference>
<dbReference type="OrthoDB" id="8300589at2759"/>
<sequence length="253" mass="28344">MISIHAEPSFERLRYFLGGDRPSQTARLTVSPDQIHGRRLETQQSKGGIPRVTPQKLTPLFLSLPPILYMNYRISLRVTGIFTGTTISPGRLLRQCPNRYAIRAGQNLPDKEFRYLRTVIVTAAVHWGFDSMLAHLLLTFQHRAGVSSYTSSFDLAQTCVFGKQLLGPILCGSISGAPLLPKLRGQFAEFLNNPSPVGLRIFFLPTCVGLRYGHLRNTHSFSRHLPSQTSVLTSLDLYRNQHPALRLQMCPCA</sequence>
<evidence type="ECO:0000313" key="1">
    <source>
        <dbReference type="EMBL" id="CDW61111.1"/>
    </source>
</evidence>
<reference evidence="1" key="2">
    <citation type="submission" date="2014-03" db="EMBL/GenBank/DDBJ databases">
        <title>The whipworm genome and dual-species transcriptomics of an intimate host-pathogen interaction.</title>
        <authorList>
            <person name="Foth B.J."/>
            <person name="Tsai I.J."/>
            <person name="Reid A.J."/>
            <person name="Bancroft A.J."/>
            <person name="Nichol S."/>
            <person name="Tracey A."/>
            <person name="Holroyd N."/>
            <person name="Cotton J.A."/>
            <person name="Stanley E.J."/>
            <person name="Zarowiecki M."/>
            <person name="Liu J.Z."/>
            <person name="Huckvale T."/>
            <person name="Cooper P.J."/>
            <person name="Grencis R.K."/>
            <person name="Berriman M."/>
        </authorList>
    </citation>
    <scope>NUCLEOTIDE SEQUENCE [LARGE SCALE GENOMIC DNA]</scope>
</reference>
<dbReference type="AlphaFoldDB" id="A0A077ZLA3"/>
<dbReference type="STRING" id="36087.A0A077ZLA3"/>
<name>A0A077ZLA3_TRITR</name>
<dbReference type="AntiFam" id="ANF00025">
    <property type="entry name" value="Antisense to 23S rRNA"/>
</dbReference>
<keyword evidence="2" id="KW-1185">Reference proteome</keyword>
<evidence type="ECO:0000313" key="2">
    <source>
        <dbReference type="Proteomes" id="UP000030665"/>
    </source>
</evidence>
<reference evidence="1" key="1">
    <citation type="submission" date="2014-01" db="EMBL/GenBank/DDBJ databases">
        <authorList>
            <person name="Aslett M."/>
        </authorList>
    </citation>
    <scope>NUCLEOTIDE SEQUENCE</scope>
</reference>
<gene>
    <name evidence="1" type="ORF">TTRE_0000953901</name>
</gene>
<organism evidence="1 2">
    <name type="scientific">Trichuris trichiura</name>
    <name type="common">Whipworm</name>
    <name type="synonym">Trichocephalus trichiurus</name>
    <dbReference type="NCBI Taxonomy" id="36087"/>
    <lineage>
        <taxon>Eukaryota</taxon>
        <taxon>Metazoa</taxon>
        <taxon>Ecdysozoa</taxon>
        <taxon>Nematoda</taxon>
        <taxon>Enoplea</taxon>
        <taxon>Dorylaimia</taxon>
        <taxon>Trichinellida</taxon>
        <taxon>Trichuridae</taxon>
        <taxon>Trichuris</taxon>
    </lineage>
</organism>
<dbReference type="Proteomes" id="UP000030665">
    <property type="component" value="Unassembled WGS sequence"/>
</dbReference>
<accession>A0A077ZLA3</accession>
<protein>
    <submittedName>
        <fullName evidence="1">Uncharacterized protein</fullName>
    </submittedName>
</protein>
<proteinExistence type="predicted"/>